<feature type="domain" description="PpiC" evidence="11">
    <location>
        <begin position="171"/>
        <end position="269"/>
    </location>
</feature>
<evidence type="ECO:0000256" key="1">
    <source>
        <dbReference type="ARBA" id="ARBA00018370"/>
    </source>
</evidence>
<dbReference type="Pfam" id="PF00639">
    <property type="entry name" value="Rotamase"/>
    <property type="match status" value="1"/>
</dbReference>
<evidence type="ECO:0000256" key="10">
    <source>
        <dbReference type="SAM" id="SignalP"/>
    </source>
</evidence>
<proteinExistence type="predicted"/>
<evidence type="ECO:0000256" key="9">
    <source>
        <dbReference type="PROSITE-ProRule" id="PRU00278"/>
    </source>
</evidence>
<organism evidence="12 13">
    <name type="scientific">Humitalea rosea</name>
    <dbReference type="NCBI Taxonomy" id="990373"/>
    <lineage>
        <taxon>Bacteria</taxon>
        <taxon>Pseudomonadati</taxon>
        <taxon>Pseudomonadota</taxon>
        <taxon>Alphaproteobacteria</taxon>
        <taxon>Acetobacterales</taxon>
        <taxon>Roseomonadaceae</taxon>
        <taxon>Humitalea</taxon>
    </lineage>
</organism>
<dbReference type="EMBL" id="QKYU01000018">
    <property type="protein sequence ID" value="PZW42297.1"/>
    <property type="molecule type" value="Genomic_DNA"/>
</dbReference>
<evidence type="ECO:0000256" key="7">
    <source>
        <dbReference type="ARBA" id="ARBA00030642"/>
    </source>
</evidence>
<dbReference type="PROSITE" id="PS50198">
    <property type="entry name" value="PPIC_PPIASE_2"/>
    <property type="match status" value="1"/>
</dbReference>
<evidence type="ECO:0000256" key="2">
    <source>
        <dbReference type="ARBA" id="ARBA00022729"/>
    </source>
</evidence>
<evidence type="ECO:0000313" key="13">
    <source>
        <dbReference type="Proteomes" id="UP000249688"/>
    </source>
</evidence>
<comment type="caution">
    <text evidence="12">The sequence shown here is derived from an EMBL/GenBank/DDBJ whole genome shotgun (WGS) entry which is preliminary data.</text>
</comment>
<protein>
    <recommendedName>
        <fullName evidence="1">Parvulin-like PPIase</fullName>
    </recommendedName>
    <alternativeName>
        <fullName evidence="7">Peptidyl-prolyl cis-trans isomerase plp</fullName>
    </alternativeName>
    <alternativeName>
        <fullName evidence="8">Rotamase plp</fullName>
    </alternativeName>
</protein>
<sequence>MMRLPRVLQTLSLVAVLLGAGPATAQTNRILAVVNGDVVTQSDVTSRARLFALNAGAGVGPQMVERLAAPILRLLVDERLRAQEVQRRRVSITDADVAESIADIERRNSLPPGGLVRQLRGAGVEPRTLYEQIRVQIGWARLVRAMGGPQTNPGETEIAEFMAARRARSGQPEFLASEIFVPVDDPDEEEAVKRFVADVVAQLRGGVPFPVAATQFSQSQTALAGGDLGWVSAEEVDPDVADVLGRMPPGAIANPIRVAGGFQIIALRQRRISGVQNATILSIRQAFLPFVGALDPQNPTQQQRDTVERAARIGGGCQGVEAAARSGSRPADPGPITLENLPPALRTIVASMQPGRVSQPLITPDGVLIIAVCERTTRNLAEMTPDAARGMIVRERLENVSRQQLREARRRAQIEMRTASADRG</sequence>
<dbReference type="InterPro" id="IPR050280">
    <property type="entry name" value="OMP_Chaperone_SurA"/>
</dbReference>
<evidence type="ECO:0000256" key="4">
    <source>
        <dbReference type="ARBA" id="ARBA00023110"/>
    </source>
</evidence>
<evidence type="ECO:0000256" key="5">
    <source>
        <dbReference type="ARBA" id="ARBA00023186"/>
    </source>
</evidence>
<evidence type="ECO:0000259" key="11">
    <source>
        <dbReference type="PROSITE" id="PS50198"/>
    </source>
</evidence>
<evidence type="ECO:0000256" key="8">
    <source>
        <dbReference type="ARBA" id="ARBA00031484"/>
    </source>
</evidence>
<keyword evidence="3" id="KW-0574">Periplasm</keyword>
<dbReference type="Pfam" id="PF09312">
    <property type="entry name" value="SurA_N"/>
    <property type="match status" value="1"/>
</dbReference>
<dbReference type="PANTHER" id="PTHR47637">
    <property type="entry name" value="CHAPERONE SURA"/>
    <property type="match status" value="1"/>
</dbReference>
<dbReference type="Proteomes" id="UP000249688">
    <property type="component" value="Unassembled WGS sequence"/>
</dbReference>
<dbReference type="InterPro" id="IPR015391">
    <property type="entry name" value="SurA_N"/>
</dbReference>
<evidence type="ECO:0000256" key="3">
    <source>
        <dbReference type="ARBA" id="ARBA00022764"/>
    </source>
</evidence>
<dbReference type="SUPFAM" id="SSF109998">
    <property type="entry name" value="Triger factor/SurA peptide-binding domain-like"/>
    <property type="match status" value="1"/>
</dbReference>
<keyword evidence="13" id="KW-1185">Reference proteome</keyword>
<gene>
    <name evidence="12" type="ORF">C8P66_11883</name>
</gene>
<keyword evidence="5" id="KW-0143">Chaperone</keyword>
<dbReference type="InterPro" id="IPR027304">
    <property type="entry name" value="Trigger_fact/SurA_dom_sf"/>
</dbReference>
<evidence type="ECO:0000256" key="6">
    <source>
        <dbReference type="ARBA" id="ARBA00023235"/>
    </source>
</evidence>
<keyword evidence="4 9" id="KW-0697">Rotamase</keyword>
<dbReference type="PANTHER" id="PTHR47637:SF1">
    <property type="entry name" value="CHAPERONE SURA"/>
    <property type="match status" value="1"/>
</dbReference>
<feature type="chain" id="PRO_5016111146" description="Parvulin-like PPIase" evidence="10">
    <location>
        <begin position="26"/>
        <end position="424"/>
    </location>
</feature>
<dbReference type="AlphaFoldDB" id="A0A2W7IS76"/>
<accession>A0A2W7IS76</accession>
<dbReference type="SUPFAM" id="SSF54534">
    <property type="entry name" value="FKBP-like"/>
    <property type="match status" value="2"/>
</dbReference>
<dbReference type="InterPro" id="IPR046357">
    <property type="entry name" value="PPIase_dom_sf"/>
</dbReference>
<dbReference type="Gene3D" id="1.10.4030.10">
    <property type="entry name" value="Porin chaperone SurA, peptide-binding domain"/>
    <property type="match status" value="1"/>
</dbReference>
<feature type="signal peptide" evidence="10">
    <location>
        <begin position="1"/>
        <end position="25"/>
    </location>
</feature>
<dbReference type="GO" id="GO:0003755">
    <property type="term" value="F:peptidyl-prolyl cis-trans isomerase activity"/>
    <property type="evidence" value="ECO:0007669"/>
    <property type="project" value="UniProtKB-KW"/>
</dbReference>
<keyword evidence="2 10" id="KW-0732">Signal</keyword>
<reference evidence="12 13" key="1">
    <citation type="submission" date="2018-06" db="EMBL/GenBank/DDBJ databases">
        <title>Genomic Encyclopedia of Archaeal and Bacterial Type Strains, Phase II (KMG-II): from individual species to whole genera.</title>
        <authorList>
            <person name="Goeker M."/>
        </authorList>
    </citation>
    <scope>NUCLEOTIDE SEQUENCE [LARGE SCALE GENOMIC DNA]</scope>
    <source>
        <strain evidence="12 13">DSM 24525</strain>
    </source>
</reference>
<dbReference type="InterPro" id="IPR000297">
    <property type="entry name" value="PPIase_PpiC"/>
</dbReference>
<name>A0A2W7IS76_9PROT</name>
<dbReference type="Gene3D" id="3.10.50.40">
    <property type="match status" value="2"/>
</dbReference>
<evidence type="ECO:0000313" key="12">
    <source>
        <dbReference type="EMBL" id="PZW42297.1"/>
    </source>
</evidence>
<keyword evidence="6 9" id="KW-0413">Isomerase</keyword>